<evidence type="ECO:0000313" key="3">
    <source>
        <dbReference type="EMBL" id="OUQ73835.1"/>
    </source>
</evidence>
<dbReference type="EMBL" id="JAIWWW010000017">
    <property type="protein sequence ID" value="MCA4523188.1"/>
    <property type="molecule type" value="Genomic_DNA"/>
</dbReference>
<sequence>MKVYHGSTQAVEYPLVGVGRENLDFGKGFSINVSLTSVSLSKNM</sequence>
<dbReference type="EMBL" id="JAIWYE010000018">
    <property type="protein sequence ID" value="MCA4703907.1"/>
    <property type="molecule type" value="Genomic_DNA"/>
</dbReference>
<dbReference type="Proteomes" id="UP001198461">
    <property type="component" value="Unassembled WGS sequence"/>
</dbReference>
<reference evidence="1" key="3">
    <citation type="submission" date="2023-08" db="EMBL/GenBank/DDBJ databases">
        <title>Mucin Metabolism Genes Underlie the Key Renovations of Bacteroides xylanisolvens Genomes in Captive Great Apes.</title>
        <authorList>
            <person name="Nishida A.H."/>
        </authorList>
    </citation>
    <scope>NUCLEOTIDE SEQUENCE</scope>
    <source>
        <strain evidence="2">P13.H9</strain>
        <strain evidence="1">P19.10B</strain>
    </source>
</reference>
<name>A0A174FT19_9BACE</name>
<dbReference type="Pfam" id="PF13151">
    <property type="entry name" value="DUF3990"/>
    <property type="match status" value="1"/>
</dbReference>
<comment type="caution">
    <text evidence="3">The sequence shown here is derived from an EMBL/GenBank/DDBJ whole genome shotgun (WGS) entry which is preliminary data.</text>
</comment>
<dbReference type="EMBL" id="NFLW01000002">
    <property type="protein sequence ID" value="OUQ73835.1"/>
    <property type="molecule type" value="Genomic_DNA"/>
</dbReference>
<evidence type="ECO:0000313" key="4">
    <source>
        <dbReference type="Proteomes" id="UP000196036"/>
    </source>
</evidence>
<reference evidence="4" key="1">
    <citation type="submission" date="2017-04" db="EMBL/GenBank/DDBJ databases">
        <title>Function of individual gut microbiota members based on whole genome sequencing of pure cultures obtained from chicken caecum.</title>
        <authorList>
            <person name="Medvecky M."/>
            <person name="Cejkova D."/>
            <person name="Polansky O."/>
            <person name="Karasova D."/>
            <person name="Kubasova T."/>
            <person name="Cizek A."/>
            <person name="Rychlik I."/>
        </authorList>
    </citation>
    <scope>NUCLEOTIDE SEQUENCE [LARGE SCALE GENOMIC DNA]</scope>
    <source>
        <strain evidence="4">An109</strain>
    </source>
</reference>
<organism evidence="3 4">
    <name type="scientific">Bacteroides xylanisolvens</name>
    <dbReference type="NCBI Taxonomy" id="371601"/>
    <lineage>
        <taxon>Bacteria</taxon>
        <taxon>Pseudomonadati</taxon>
        <taxon>Bacteroidota</taxon>
        <taxon>Bacteroidia</taxon>
        <taxon>Bacteroidales</taxon>
        <taxon>Bacteroidaceae</taxon>
        <taxon>Bacteroides</taxon>
    </lineage>
</organism>
<dbReference type="AlphaFoldDB" id="A0A174FT19"/>
<dbReference type="Proteomes" id="UP001197958">
    <property type="component" value="Unassembled WGS sequence"/>
</dbReference>
<gene>
    <name evidence="3" type="ORF">B5E52_01155</name>
    <name evidence="2" type="ORF">LD004_09780</name>
    <name evidence="1" type="ORF">LDZ35_08200</name>
</gene>
<reference evidence="3" key="2">
    <citation type="journal article" date="2018" name="BMC Genomics">
        <title>Whole genome sequencing and function prediction of 133 gut anaerobes isolated from chicken caecum in pure cultures.</title>
        <authorList>
            <person name="Medvecky M."/>
            <person name="Cejkova D."/>
            <person name="Polansky O."/>
            <person name="Karasova D."/>
            <person name="Kubasova T."/>
            <person name="Cizek A."/>
            <person name="Rychlik I."/>
        </authorList>
    </citation>
    <scope>NUCLEOTIDE SEQUENCE</scope>
    <source>
        <strain evidence="3">An109</strain>
    </source>
</reference>
<dbReference type="InterPro" id="IPR025051">
    <property type="entry name" value="DUF3990"/>
</dbReference>
<evidence type="ECO:0000313" key="1">
    <source>
        <dbReference type="EMBL" id="MCA4523188.1"/>
    </source>
</evidence>
<accession>A0A174FT19</accession>
<dbReference type="GeneID" id="31619810"/>
<dbReference type="RefSeq" id="WP_004299388.1">
    <property type="nucleotide sequence ID" value="NZ_BAABZH010000002.1"/>
</dbReference>
<protein>
    <submittedName>
        <fullName evidence="1">DUF3990 domain-containing protein</fullName>
    </submittedName>
</protein>
<proteinExistence type="predicted"/>
<evidence type="ECO:0000313" key="2">
    <source>
        <dbReference type="EMBL" id="MCA4703907.1"/>
    </source>
</evidence>
<dbReference type="Proteomes" id="UP000196036">
    <property type="component" value="Unassembled WGS sequence"/>
</dbReference>